<accession>A0AA39W9P0</accession>
<comment type="caution">
    <text evidence="2">The sequence shown here is derived from an EMBL/GenBank/DDBJ whole genome shotgun (WGS) entry which is preliminary data.</text>
</comment>
<sequence>MEASPSSGEKQPLSTVNTEKPTELPTQPLSTEQLWPPPPSIADSSSALKSDQSASSAVLERSSSSPVKASINSVPLVASPTASPEEQESIPFSPTETSIHQKVQQSSILTSDISAGGSSANRPLSITETHIRSAPSGSPLEVPSTSSPLATGIAAGEAAAGETVPPTTASLTGAGIVVVGPATLSQVLNANSSPNAAGSDQASNVDSLTATLPDSTIAAEGVVVAIGGQTLSSAGQTATLSGSNDASNDASGANEQATGTADGAKQQQQPTLAILQTDSAGHTQLVVGDSTVVSDVARAYATGARTAAAVDGVLAAAATSAAFTSATDAVQGQGQGQGQGTTTTNGRQTVEAANSAGASEVETSASSASGGQTVQNDDDVGGRK</sequence>
<organism evidence="2 3">
    <name type="scientific">Lasiodiplodia hormozganensis</name>
    <dbReference type="NCBI Taxonomy" id="869390"/>
    <lineage>
        <taxon>Eukaryota</taxon>
        <taxon>Fungi</taxon>
        <taxon>Dikarya</taxon>
        <taxon>Ascomycota</taxon>
        <taxon>Pezizomycotina</taxon>
        <taxon>Dothideomycetes</taxon>
        <taxon>Dothideomycetes incertae sedis</taxon>
        <taxon>Botryosphaeriales</taxon>
        <taxon>Botryosphaeriaceae</taxon>
        <taxon>Lasiodiplodia</taxon>
    </lineage>
</organism>
<feature type="compositionally biased region" description="Low complexity" evidence="1">
    <location>
        <begin position="41"/>
        <end position="65"/>
    </location>
</feature>
<feature type="compositionally biased region" description="Low complexity" evidence="1">
    <location>
        <begin position="150"/>
        <end position="163"/>
    </location>
</feature>
<reference evidence="2" key="1">
    <citation type="submission" date="2023-06" db="EMBL/GenBank/DDBJ databases">
        <title>Multi-omics analyses reveal the molecular pathogenesis toolkit of Lasiodiplodia hormozganensis, a cross-kingdom pathogen.</title>
        <authorList>
            <person name="Felix C."/>
            <person name="Meneses R."/>
            <person name="Goncalves M.F.M."/>
            <person name="Tilleman L."/>
            <person name="Duarte A.S."/>
            <person name="Jorrin-Novo J.V."/>
            <person name="Van De Peer Y."/>
            <person name="Deforce D."/>
            <person name="Van Nieuwerburgh F."/>
            <person name="Esteves A.C."/>
            <person name="Alves A."/>
        </authorList>
    </citation>
    <scope>NUCLEOTIDE SEQUENCE</scope>
    <source>
        <strain evidence="2">CBS 339.90</strain>
    </source>
</reference>
<proteinExistence type="predicted"/>
<dbReference type="Proteomes" id="UP001175001">
    <property type="component" value="Unassembled WGS sequence"/>
</dbReference>
<feature type="region of interest" description="Disordered" evidence="1">
    <location>
        <begin position="235"/>
        <end position="268"/>
    </location>
</feature>
<feature type="compositionally biased region" description="Polar residues" evidence="1">
    <location>
        <begin position="80"/>
        <end position="128"/>
    </location>
</feature>
<gene>
    <name evidence="2" type="ORF">DIS24_g12194</name>
</gene>
<feature type="compositionally biased region" description="Polar residues" evidence="1">
    <location>
        <begin position="1"/>
        <end position="33"/>
    </location>
</feature>
<feature type="region of interest" description="Disordered" evidence="1">
    <location>
        <begin position="1"/>
        <end position="167"/>
    </location>
</feature>
<dbReference type="AlphaFoldDB" id="A0AA39W9P0"/>
<dbReference type="EMBL" id="JAUJDW010000234">
    <property type="protein sequence ID" value="KAK0609852.1"/>
    <property type="molecule type" value="Genomic_DNA"/>
</dbReference>
<protein>
    <submittedName>
        <fullName evidence="2">Uncharacterized protein</fullName>
    </submittedName>
</protein>
<evidence type="ECO:0000313" key="2">
    <source>
        <dbReference type="EMBL" id="KAK0609852.1"/>
    </source>
</evidence>
<evidence type="ECO:0000313" key="3">
    <source>
        <dbReference type="Proteomes" id="UP001175001"/>
    </source>
</evidence>
<name>A0AA39W9P0_9PEZI</name>
<feature type="compositionally biased region" description="Low complexity" evidence="1">
    <location>
        <begin position="340"/>
        <end position="371"/>
    </location>
</feature>
<feature type="region of interest" description="Disordered" evidence="1">
    <location>
        <begin position="329"/>
        <end position="384"/>
    </location>
</feature>
<evidence type="ECO:0000256" key="1">
    <source>
        <dbReference type="SAM" id="MobiDB-lite"/>
    </source>
</evidence>
<keyword evidence="3" id="KW-1185">Reference proteome</keyword>